<dbReference type="FunFam" id="3.10.10.10:FF:000007">
    <property type="entry name" value="Retrovirus-related Pol polyprotein from transposon 17.6-like Protein"/>
    <property type="match status" value="1"/>
</dbReference>
<dbReference type="Proteomes" id="UP000619265">
    <property type="component" value="Unassembled WGS sequence"/>
</dbReference>
<dbReference type="PROSITE" id="PS50878">
    <property type="entry name" value="RT_POL"/>
    <property type="match status" value="1"/>
</dbReference>
<feature type="domain" description="Reverse transcriptase" evidence="8">
    <location>
        <begin position="1"/>
        <end position="166"/>
    </location>
</feature>
<keyword evidence="5" id="KW-0255">Endonuclease</keyword>
<dbReference type="GO" id="GO:0008233">
    <property type="term" value="F:peptidase activity"/>
    <property type="evidence" value="ECO:0007669"/>
    <property type="project" value="UniProtKB-KW"/>
</dbReference>
<dbReference type="Gene3D" id="3.10.10.10">
    <property type="entry name" value="HIV Type 1 Reverse Transcriptase, subunit A, domain 1"/>
    <property type="match status" value="1"/>
</dbReference>
<evidence type="ECO:0000256" key="1">
    <source>
        <dbReference type="ARBA" id="ARBA00022670"/>
    </source>
</evidence>
<keyword evidence="1" id="KW-0645">Protease</keyword>
<dbReference type="Gramene" id="Jr14_17660_p1">
    <property type="protein sequence ID" value="cds.Jr14_17660_p1"/>
    <property type="gene ID" value="Jr14_17660"/>
</dbReference>
<dbReference type="GO" id="GO:0006508">
    <property type="term" value="P:proteolysis"/>
    <property type="evidence" value="ECO:0007669"/>
    <property type="project" value="UniProtKB-KW"/>
</dbReference>
<dbReference type="GO" id="GO:0003964">
    <property type="term" value="F:RNA-directed DNA polymerase activity"/>
    <property type="evidence" value="ECO:0007669"/>
    <property type="project" value="UniProtKB-KW"/>
</dbReference>
<dbReference type="GO" id="GO:0004519">
    <property type="term" value="F:endonuclease activity"/>
    <property type="evidence" value="ECO:0007669"/>
    <property type="project" value="UniProtKB-KW"/>
</dbReference>
<keyword evidence="3" id="KW-0548">Nucleotidyltransferase</keyword>
<evidence type="ECO:0000256" key="7">
    <source>
        <dbReference type="ARBA" id="ARBA00022918"/>
    </source>
</evidence>
<dbReference type="PANTHER" id="PTHR24559">
    <property type="entry name" value="TRANSPOSON TY3-I GAG-POL POLYPROTEIN"/>
    <property type="match status" value="1"/>
</dbReference>
<evidence type="ECO:0000313" key="9">
    <source>
        <dbReference type="EMBL" id="KAF5447594.1"/>
    </source>
</evidence>
<proteinExistence type="predicted"/>
<accession>A0A833WVN3</accession>
<organism evidence="9 10">
    <name type="scientific">Juglans regia</name>
    <name type="common">English walnut</name>
    <dbReference type="NCBI Taxonomy" id="51240"/>
    <lineage>
        <taxon>Eukaryota</taxon>
        <taxon>Viridiplantae</taxon>
        <taxon>Streptophyta</taxon>
        <taxon>Embryophyta</taxon>
        <taxon>Tracheophyta</taxon>
        <taxon>Spermatophyta</taxon>
        <taxon>Magnoliopsida</taxon>
        <taxon>eudicotyledons</taxon>
        <taxon>Gunneridae</taxon>
        <taxon>Pentapetalae</taxon>
        <taxon>rosids</taxon>
        <taxon>fabids</taxon>
        <taxon>Fagales</taxon>
        <taxon>Juglandaceae</taxon>
        <taxon>Juglans</taxon>
    </lineage>
</organism>
<dbReference type="InterPro" id="IPR000477">
    <property type="entry name" value="RT_dom"/>
</dbReference>
<keyword evidence="7" id="KW-0695">RNA-directed DNA polymerase</keyword>
<dbReference type="Pfam" id="PF00078">
    <property type="entry name" value="RVT_1"/>
    <property type="match status" value="1"/>
</dbReference>
<evidence type="ECO:0000256" key="3">
    <source>
        <dbReference type="ARBA" id="ARBA00022695"/>
    </source>
</evidence>
<dbReference type="EMBL" id="LIHL02000014">
    <property type="protein sequence ID" value="KAF5447594.1"/>
    <property type="molecule type" value="Genomic_DNA"/>
</dbReference>
<dbReference type="SUPFAM" id="SSF56672">
    <property type="entry name" value="DNA/RNA polymerases"/>
    <property type="match status" value="1"/>
</dbReference>
<name>A0A833WVN3_JUGRE</name>
<comment type="caution">
    <text evidence="9">The sequence shown here is derived from an EMBL/GenBank/DDBJ whole genome shotgun (WGS) entry which is preliminary data.</text>
</comment>
<dbReference type="Gene3D" id="3.30.70.270">
    <property type="match status" value="1"/>
</dbReference>
<evidence type="ECO:0000256" key="5">
    <source>
        <dbReference type="ARBA" id="ARBA00022759"/>
    </source>
</evidence>
<dbReference type="PANTHER" id="PTHR24559:SF450">
    <property type="entry name" value="RNA-DIRECTED DNA POLYMERASE HOMOLOG"/>
    <property type="match status" value="1"/>
</dbReference>
<reference evidence="9" key="2">
    <citation type="submission" date="2020-03" db="EMBL/GenBank/DDBJ databases">
        <title>Walnut 2.0.</title>
        <authorList>
            <person name="Marrano A."/>
            <person name="Britton M."/>
            <person name="Zimin A.V."/>
            <person name="Zaini P.A."/>
            <person name="Workman R."/>
            <person name="Puiu D."/>
            <person name="Bianco L."/>
            <person name="Allen B.J."/>
            <person name="Troggio M."/>
            <person name="Leslie C.A."/>
            <person name="Timp W."/>
            <person name="Dendekar A."/>
            <person name="Salzberg S.L."/>
            <person name="Neale D.B."/>
        </authorList>
    </citation>
    <scope>NUCLEOTIDE SEQUENCE</scope>
    <source>
        <tissue evidence="9">Leaves</tissue>
    </source>
</reference>
<dbReference type="CDD" id="cd01647">
    <property type="entry name" value="RT_LTR"/>
    <property type="match status" value="1"/>
</dbReference>
<evidence type="ECO:0000313" key="10">
    <source>
        <dbReference type="Proteomes" id="UP000619265"/>
    </source>
</evidence>
<gene>
    <name evidence="9" type="ORF">F2P56_033135</name>
</gene>
<protein>
    <recommendedName>
        <fullName evidence="8">Reverse transcriptase domain-containing protein</fullName>
    </recommendedName>
</protein>
<keyword evidence="6" id="KW-0378">Hydrolase</keyword>
<dbReference type="InterPro" id="IPR053134">
    <property type="entry name" value="RNA-dir_DNA_polymerase"/>
</dbReference>
<evidence type="ECO:0000256" key="4">
    <source>
        <dbReference type="ARBA" id="ARBA00022722"/>
    </source>
</evidence>
<reference evidence="9" key="1">
    <citation type="submission" date="2015-10" db="EMBL/GenBank/DDBJ databases">
        <authorList>
            <person name="Martinez-Garcia P.J."/>
            <person name="Crepeau M.W."/>
            <person name="Puiu D."/>
            <person name="Gonzalez-Ibeas D."/>
            <person name="Whalen J."/>
            <person name="Stevens K."/>
            <person name="Paul R."/>
            <person name="Butterfield T."/>
            <person name="Britton M."/>
            <person name="Reagan R."/>
            <person name="Chakraborty S."/>
            <person name="Walawage S.L."/>
            <person name="Vasquez-Gross H.A."/>
            <person name="Cardeno C."/>
            <person name="Famula R."/>
            <person name="Pratt K."/>
            <person name="Kuruganti S."/>
            <person name="Aradhya M.K."/>
            <person name="Leslie C.A."/>
            <person name="Dandekar A.M."/>
            <person name="Salzberg S.L."/>
            <person name="Wegrzyn J.L."/>
            <person name="Langley C.H."/>
            <person name="Neale D.B."/>
        </authorList>
    </citation>
    <scope>NUCLEOTIDE SEQUENCE</scope>
    <source>
        <tissue evidence="9">Leaves</tissue>
    </source>
</reference>
<dbReference type="InterPro" id="IPR043128">
    <property type="entry name" value="Rev_trsase/Diguanyl_cyclase"/>
</dbReference>
<sequence>MYVDYQAFNSVTVKDKFPILVVKELLDELSGSMFFFKLDLHLGYHQIQVKFEDIYKAAFRTYEGHYEFIVMPFGLTNTPSTFQSLMNDIFKPYLKKFLLVFFDDILVYNSSLQEHIEHLRVTLEMLRHHGLLAKMSVQICHFRSGLLEACDSADRVKADSLKLQTM</sequence>
<evidence type="ECO:0000259" key="8">
    <source>
        <dbReference type="PROSITE" id="PS50878"/>
    </source>
</evidence>
<keyword evidence="4" id="KW-0540">Nuclease</keyword>
<evidence type="ECO:0000256" key="6">
    <source>
        <dbReference type="ARBA" id="ARBA00022801"/>
    </source>
</evidence>
<evidence type="ECO:0000256" key="2">
    <source>
        <dbReference type="ARBA" id="ARBA00022679"/>
    </source>
</evidence>
<keyword evidence="2" id="KW-0808">Transferase</keyword>
<dbReference type="AlphaFoldDB" id="A0A833WVN3"/>
<dbReference type="InterPro" id="IPR043502">
    <property type="entry name" value="DNA/RNA_pol_sf"/>
</dbReference>